<dbReference type="InterPro" id="IPR010225">
    <property type="entry name" value="HrpB"/>
</dbReference>
<evidence type="ECO:0000313" key="8">
    <source>
        <dbReference type="EMBL" id="GAA4895201.1"/>
    </source>
</evidence>
<dbReference type="PROSITE" id="PS51192">
    <property type="entry name" value="HELICASE_ATP_BIND_1"/>
    <property type="match status" value="1"/>
</dbReference>
<dbReference type="Gene3D" id="1.20.120.1080">
    <property type="match status" value="1"/>
</dbReference>
<evidence type="ECO:0000256" key="3">
    <source>
        <dbReference type="ARBA" id="ARBA00022806"/>
    </source>
</evidence>
<dbReference type="PIRSF" id="PIRSF005496">
    <property type="entry name" value="ATP_hel_hrpB"/>
    <property type="match status" value="1"/>
</dbReference>
<keyword evidence="9" id="KW-1185">Reference proteome</keyword>
<dbReference type="PANTHER" id="PTHR43519:SF1">
    <property type="entry name" value="ATP-DEPENDENT RNA HELICASE HRPB"/>
    <property type="match status" value="1"/>
</dbReference>
<evidence type="ECO:0000313" key="9">
    <source>
        <dbReference type="Proteomes" id="UP001499988"/>
    </source>
</evidence>
<dbReference type="SMART" id="SM00490">
    <property type="entry name" value="HELICc"/>
    <property type="match status" value="1"/>
</dbReference>
<dbReference type="InterPro" id="IPR013689">
    <property type="entry name" value="RNA_helicase_ATP-dep_HrpB_C"/>
</dbReference>
<dbReference type="InterPro" id="IPR011545">
    <property type="entry name" value="DEAD/DEAH_box_helicase_dom"/>
</dbReference>
<dbReference type="Pfam" id="PF08482">
    <property type="entry name" value="HrpB_C"/>
    <property type="match status" value="1"/>
</dbReference>
<evidence type="ECO:0000256" key="1">
    <source>
        <dbReference type="ARBA" id="ARBA00022741"/>
    </source>
</evidence>
<gene>
    <name evidence="8" type="primary">hrpB</name>
    <name evidence="8" type="ORF">GCM10023333_30500</name>
</gene>
<evidence type="ECO:0000256" key="2">
    <source>
        <dbReference type="ARBA" id="ARBA00022801"/>
    </source>
</evidence>
<dbReference type="InterPro" id="IPR002464">
    <property type="entry name" value="DNA/RNA_helicase_DEAH_CS"/>
</dbReference>
<dbReference type="Pfam" id="PF24473">
    <property type="entry name" value="CON_HrpB"/>
    <property type="match status" value="1"/>
</dbReference>
<protein>
    <submittedName>
        <fullName evidence="8">ATP-dependent helicase HrpB</fullName>
    </submittedName>
</protein>
<evidence type="ECO:0000259" key="6">
    <source>
        <dbReference type="PROSITE" id="PS51192"/>
    </source>
</evidence>
<dbReference type="NCBIfam" id="TIGR01970">
    <property type="entry name" value="DEAH_box_HrpB"/>
    <property type="match status" value="1"/>
</dbReference>
<dbReference type="EMBL" id="BAABJZ010000094">
    <property type="protein sequence ID" value="GAA4895201.1"/>
    <property type="molecule type" value="Genomic_DNA"/>
</dbReference>
<dbReference type="PROSITE" id="PS00690">
    <property type="entry name" value="DEAH_ATP_HELICASE"/>
    <property type="match status" value="1"/>
</dbReference>
<dbReference type="InterPro" id="IPR027417">
    <property type="entry name" value="P-loop_NTPase"/>
</dbReference>
<dbReference type="InterPro" id="IPR014001">
    <property type="entry name" value="Helicase_ATP-bd"/>
</dbReference>
<accession>A0ABP9F653</accession>
<comment type="caution">
    <text evidence="8">The sequence shown here is derived from an EMBL/GenBank/DDBJ whole genome shotgun (WGS) entry which is preliminary data.</text>
</comment>
<keyword evidence="2" id="KW-0378">Hydrolase</keyword>
<feature type="domain" description="Helicase C-terminal" evidence="7">
    <location>
        <begin position="196"/>
        <end position="368"/>
    </location>
</feature>
<dbReference type="InterPro" id="IPR056329">
    <property type="entry name" value="CON_HrpB"/>
</dbReference>
<dbReference type="SMART" id="SM00847">
    <property type="entry name" value="HA2"/>
    <property type="match status" value="1"/>
</dbReference>
<dbReference type="CDD" id="cd17990">
    <property type="entry name" value="DEXHc_HrpB"/>
    <property type="match status" value="1"/>
</dbReference>
<dbReference type="InterPro" id="IPR049614">
    <property type="entry name" value="HrpB_DEXH"/>
</dbReference>
<dbReference type="SUPFAM" id="SSF52540">
    <property type="entry name" value="P-loop containing nucleoside triphosphate hydrolases"/>
    <property type="match status" value="1"/>
</dbReference>
<dbReference type="GO" id="GO:0004386">
    <property type="term" value="F:helicase activity"/>
    <property type="evidence" value="ECO:0007669"/>
    <property type="project" value="UniProtKB-KW"/>
</dbReference>
<dbReference type="Pfam" id="PF00270">
    <property type="entry name" value="DEAD"/>
    <property type="match status" value="1"/>
</dbReference>
<evidence type="ECO:0000256" key="5">
    <source>
        <dbReference type="SAM" id="MobiDB-lite"/>
    </source>
</evidence>
<evidence type="ECO:0000256" key="4">
    <source>
        <dbReference type="ARBA" id="ARBA00022840"/>
    </source>
</evidence>
<keyword evidence="3 8" id="KW-0347">Helicase</keyword>
<feature type="domain" description="Helicase ATP-binding" evidence="6">
    <location>
        <begin position="14"/>
        <end position="177"/>
    </location>
</feature>
<proteinExistence type="predicted"/>
<organism evidence="8 9">
    <name type="scientific">Ferrimonas pelagia</name>
    <dbReference type="NCBI Taxonomy" id="1177826"/>
    <lineage>
        <taxon>Bacteria</taxon>
        <taxon>Pseudomonadati</taxon>
        <taxon>Pseudomonadota</taxon>
        <taxon>Gammaproteobacteria</taxon>
        <taxon>Alteromonadales</taxon>
        <taxon>Ferrimonadaceae</taxon>
        <taxon>Ferrimonas</taxon>
    </lineage>
</organism>
<evidence type="ECO:0000259" key="7">
    <source>
        <dbReference type="PROSITE" id="PS51194"/>
    </source>
</evidence>
<dbReference type="PANTHER" id="PTHR43519">
    <property type="entry name" value="ATP-DEPENDENT RNA HELICASE HRPB"/>
    <property type="match status" value="1"/>
</dbReference>
<keyword evidence="1" id="KW-0547">Nucleotide-binding</keyword>
<feature type="region of interest" description="Disordered" evidence="5">
    <location>
        <begin position="801"/>
        <end position="822"/>
    </location>
</feature>
<dbReference type="CDD" id="cd18791">
    <property type="entry name" value="SF2_C_RHA"/>
    <property type="match status" value="1"/>
</dbReference>
<dbReference type="InterPro" id="IPR007502">
    <property type="entry name" value="Helicase-assoc_dom"/>
</dbReference>
<dbReference type="Pfam" id="PF00271">
    <property type="entry name" value="Helicase_C"/>
    <property type="match status" value="1"/>
</dbReference>
<dbReference type="Proteomes" id="UP001499988">
    <property type="component" value="Unassembled WGS sequence"/>
</dbReference>
<keyword evidence="4" id="KW-0067">ATP-binding</keyword>
<dbReference type="PROSITE" id="PS51194">
    <property type="entry name" value="HELICASE_CTER"/>
    <property type="match status" value="1"/>
</dbReference>
<dbReference type="SMART" id="SM00487">
    <property type="entry name" value="DEXDc"/>
    <property type="match status" value="1"/>
</dbReference>
<dbReference type="Gene3D" id="3.40.50.300">
    <property type="entry name" value="P-loop containing nucleotide triphosphate hydrolases"/>
    <property type="match status" value="2"/>
</dbReference>
<reference evidence="9" key="1">
    <citation type="journal article" date="2019" name="Int. J. Syst. Evol. Microbiol.">
        <title>The Global Catalogue of Microorganisms (GCM) 10K type strain sequencing project: providing services to taxonomists for standard genome sequencing and annotation.</title>
        <authorList>
            <consortium name="The Broad Institute Genomics Platform"/>
            <consortium name="The Broad Institute Genome Sequencing Center for Infectious Disease"/>
            <person name="Wu L."/>
            <person name="Ma J."/>
        </authorList>
    </citation>
    <scope>NUCLEOTIDE SEQUENCE [LARGE SCALE GENOMIC DNA]</scope>
    <source>
        <strain evidence="9">JCM 18401</strain>
    </source>
</reference>
<name>A0ABP9F653_9GAMM</name>
<dbReference type="RefSeq" id="WP_345336307.1">
    <property type="nucleotide sequence ID" value="NZ_BAABJZ010000094.1"/>
</dbReference>
<sequence length="822" mass="90200">MSKLPIVDLFDPIRHALQSHNQLILQAPTGAGKSTALPLAMLDWSQIDGKILLLEPRRLAARMIARYLATQLGEKVGQRVGLRVRGETRVGPETRLEVITEGVLTRMIQADPELEGVALILFDEVHERHLATDLALALALEVQGGLRDDLRVMLMSATLEGQPLAQLLPDAVLLESEGRSYPVSVEYAAPANPSFWLNDLVAQVRRQLAARDGNILVFLPGMGEIRRAAEQLAERLPEEVLICPLYGQLAPKEQDAAVQPPAPGLRKVVLATNIAESSLTIEGISVVVDAGLQRRASFNLRSGQSRLETVRISRASAAQRAGRAGRLMPGHCVRLWSEAMQQGLAEAETAEIQRADLTALVLELAAWGSTAQELAWLTPPPANALIKAAQLLTQLGLLGSEGKLTRLGRQVHELGADPRQGLMLLRAAQLEAEIPGALKLACLIAAVIEEGDPLRGRDLGADLGRRLSAADAGRHGQMAKRWFEQLGRRIKARPVAAHHSEAGLLLALAYPDRIGQCRDQGLRYQLSNGSGATLAEQDPLLGTPFLAVASLNERAGRSDGLIFLAAELELGALEAVAPHLFERQRQAEFDRKSGVLRAELHTRLGALIVARQPLTDLEPEDHQRALLAEIRRRGLDCLPWNDKCRALQHRVALAGRLLSEQDWPQLDDGQLLATLEQWLVPYLNGITKFAALAKLDLYGILKNRIPWAIQALLAQELPEQMTVPTGSTLALHYHADGVRLAVRVQEIYGQSETPRLARGQLPVTLELLSPARRPLQITEDLAAFWQGAWQDVKKEMRGRYPKHLWPDDPANTLPTRRVKKHS</sequence>
<dbReference type="InterPro" id="IPR001650">
    <property type="entry name" value="Helicase_C-like"/>
</dbReference>